<dbReference type="Pfam" id="PF18911">
    <property type="entry name" value="PKD_4"/>
    <property type="match status" value="1"/>
</dbReference>
<gene>
    <name evidence="3" type="ORF">GHT06_006822</name>
</gene>
<dbReference type="InterPro" id="IPR013783">
    <property type="entry name" value="Ig-like_fold"/>
</dbReference>
<dbReference type="SUPFAM" id="SSF49299">
    <property type="entry name" value="PKD domain"/>
    <property type="match status" value="7"/>
</dbReference>
<dbReference type="SMART" id="SM00089">
    <property type="entry name" value="PKD"/>
    <property type="match status" value="5"/>
</dbReference>
<dbReference type="InterPro" id="IPR000601">
    <property type="entry name" value="PKD_dom"/>
</dbReference>
<dbReference type="Gene3D" id="2.60.40.10">
    <property type="entry name" value="Immunoglobulins"/>
    <property type="match status" value="7"/>
</dbReference>
<proteinExistence type="predicted"/>
<keyword evidence="1" id="KW-0732">Signal</keyword>
<evidence type="ECO:0000259" key="2">
    <source>
        <dbReference type="PROSITE" id="PS50093"/>
    </source>
</evidence>
<reference evidence="3" key="1">
    <citation type="submission" date="2022-05" db="EMBL/GenBank/DDBJ databases">
        <title>A multi-omics perspective on studying reproductive biology in Daphnia sinensis.</title>
        <authorList>
            <person name="Jia J."/>
        </authorList>
    </citation>
    <scope>NUCLEOTIDE SEQUENCE</scope>
    <source>
        <strain evidence="3">WSL</strain>
    </source>
</reference>
<feature type="domain" description="PKD" evidence="2">
    <location>
        <begin position="677"/>
        <end position="706"/>
    </location>
</feature>
<feature type="chain" id="PRO_5042165752" description="PKD domain-containing protein" evidence="1">
    <location>
        <begin position="20"/>
        <end position="1068"/>
    </location>
</feature>
<keyword evidence="4" id="KW-1185">Reference proteome</keyword>
<protein>
    <recommendedName>
        <fullName evidence="2">PKD domain-containing protein</fullName>
    </recommendedName>
</protein>
<dbReference type="CDD" id="cd00146">
    <property type="entry name" value="PKD"/>
    <property type="match status" value="3"/>
</dbReference>
<dbReference type="Pfam" id="PF00801">
    <property type="entry name" value="PKD"/>
    <property type="match status" value="1"/>
</dbReference>
<dbReference type="EMBL" id="WJBH02000341">
    <property type="protein sequence ID" value="KAI9549245.1"/>
    <property type="molecule type" value="Genomic_DNA"/>
</dbReference>
<dbReference type="PROSITE" id="PS50093">
    <property type="entry name" value="PKD"/>
    <property type="match status" value="5"/>
</dbReference>
<dbReference type="PROSITE" id="PS51257">
    <property type="entry name" value="PROKAR_LIPOPROTEIN"/>
    <property type="match status" value="1"/>
</dbReference>
<feature type="domain" description="PKD" evidence="2">
    <location>
        <begin position="42"/>
        <end position="84"/>
    </location>
</feature>
<dbReference type="Pfam" id="PF13585">
    <property type="entry name" value="CHU_C"/>
    <property type="match status" value="1"/>
</dbReference>
<feature type="domain" description="PKD" evidence="2">
    <location>
        <begin position="561"/>
        <end position="641"/>
    </location>
</feature>
<dbReference type="Proteomes" id="UP000820818">
    <property type="component" value="Unassembled WGS sequence"/>
</dbReference>
<organism evidence="3 4">
    <name type="scientific">Daphnia sinensis</name>
    <dbReference type="NCBI Taxonomy" id="1820382"/>
    <lineage>
        <taxon>Eukaryota</taxon>
        <taxon>Metazoa</taxon>
        <taxon>Ecdysozoa</taxon>
        <taxon>Arthropoda</taxon>
        <taxon>Crustacea</taxon>
        <taxon>Branchiopoda</taxon>
        <taxon>Diplostraca</taxon>
        <taxon>Cladocera</taxon>
        <taxon>Anomopoda</taxon>
        <taxon>Daphniidae</taxon>
        <taxon>Daphnia</taxon>
        <taxon>Daphnia similis group</taxon>
    </lineage>
</organism>
<accession>A0AAD5KTG8</accession>
<sequence length="1068" mass="115733">MRILLTALSVCLLAHIAFSQSCPPRPAAALKLVNNDICIGHPISVQNVSNANGNDLYYIWDWGDGSKLDTMQSTASPVHVYQRPQSDMCGQPNGGYVYKIKLTAQNKNDACLSHSSTSDAYAYFSPIADFIAPREVCIDDPEVAFANTTCPLNTPGTQVYWNFGDPASGAEDSSRQVHPRHKFTAIVREAPIIGADYTIPSTTICAPYELTVKNTSKDNITNAWSVMPETGWEFAQGTDATSENPVIRFTEAGEYTVMLQTNTMCGTRDWTDVKDTLCNTTETYKMKAAPAGGIWTGTAIDADGVFNPSVAGVGSHKITYTVTFGACSDTKDTIIRVFGAVVSAGVAQAACSNEGATIRLTGASPVGGWWTGVGVTDTVNGIFNPTQAGEEPASKCISQATKEVTVNTPPIAVMDSLPAFCVKTDKTFSHSSTGAVGYTWLFGDGDSSNVEKPTHAYKFGGQDTAAQVVLVSTPPVADYIQSIDEGCTPLSVDFTNKNIAAGTVYTWNFGKGRIATTNSPGTVVFDNTFDQDTVYKVILTAETPGCAVSVDTSNVTVFTKPKANFAVDYGSGCSPMTVKFSNASTGSPRTYIWNFGNGITSNEEKPAPQVYYTDTLPTTYTIHFTATNTCGNDTMERKVTVIPSTVKSFFGIDRDNGCAPLTINVSSAASYGAKVYFDLGDGIISNDADFTHTFTKPGTYKVVQTAFSGGCGQDTSFKIVNVWATPSAKFDHAQFNACKDRRVQFTQSATENMNVWWVFGDGTESGQHNPLHDYGRSGVFPVKFMIEDIQHGCRSEDSSIVEVTSPIKFKIDSVRHSGCFGINTGAIVIQKGDVTGGLPTYQFSLNDSTFSDVNKSGIFSNLTGRERYVVYVRDRAGCVDTSSVYINGLPQLDLDAGRDREIELGDSTHTFVTTNAFIPIKLKWTPSGSVSCDTCESVYLKPIETTAYTIVGTGPQGCTEKTRLLVKVKMNKKVYLPNVFTPNGDGVNDFFFPNTARHIKQVNYMRVFNRWGEMVFEKKEFQPNEENSGWDGSHRGSLLVGDVYAYVVEVLLHNGLTEIYKGDVTLIR</sequence>
<name>A0AAD5KTG8_9CRUS</name>
<dbReference type="InterPro" id="IPR035986">
    <property type="entry name" value="PKD_dom_sf"/>
</dbReference>
<evidence type="ECO:0000256" key="1">
    <source>
        <dbReference type="SAM" id="SignalP"/>
    </source>
</evidence>
<evidence type="ECO:0000313" key="4">
    <source>
        <dbReference type="Proteomes" id="UP000820818"/>
    </source>
</evidence>
<comment type="caution">
    <text evidence="3">The sequence shown here is derived from an EMBL/GenBank/DDBJ whole genome shotgun (WGS) entry which is preliminary data.</text>
</comment>
<dbReference type="NCBIfam" id="TIGR04131">
    <property type="entry name" value="Bac_Flav_CTERM"/>
    <property type="match status" value="1"/>
</dbReference>
<dbReference type="AlphaFoldDB" id="A0AAD5KTG8"/>
<feature type="domain" description="PKD" evidence="2">
    <location>
        <begin position="757"/>
        <end position="788"/>
    </location>
</feature>
<dbReference type="InterPro" id="IPR022409">
    <property type="entry name" value="PKD/Chitinase_dom"/>
</dbReference>
<feature type="signal peptide" evidence="1">
    <location>
        <begin position="1"/>
        <end position="19"/>
    </location>
</feature>
<evidence type="ECO:0000313" key="3">
    <source>
        <dbReference type="EMBL" id="KAI9549245.1"/>
    </source>
</evidence>
<feature type="domain" description="PKD" evidence="2">
    <location>
        <begin position="431"/>
        <end position="461"/>
    </location>
</feature>
<dbReference type="InterPro" id="IPR026341">
    <property type="entry name" value="T9SS_type_B"/>
</dbReference>